<dbReference type="Gene3D" id="2.40.128.20">
    <property type="match status" value="1"/>
</dbReference>
<feature type="region of interest" description="Disordered" evidence="1">
    <location>
        <begin position="1"/>
        <end position="54"/>
    </location>
</feature>
<dbReference type="RefSeq" id="XP_064699950.1">
    <property type="nucleotide sequence ID" value="XM_064854956.1"/>
</dbReference>
<reference evidence="2 3" key="1">
    <citation type="submission" date="2023-08" db="EMBL/GenBank/DDBJ databases">
        <title>Black Yeasts Isolated from many extreme environments.</title>
        <authorList>
            <person name="Coleine C."/>
            <person name="Stajich J.E."/>
            <person name="Selbmann L."/>
        </authorList>
    </citation>
    <scope>NUCLEOTIDE SEQUENCE [LARGE SCALE GENOMIC DNA]</scope>
    <source>
        <strain evidence="2 3">CCFEE 5792</strain>
    </source>
</reference>
<dbReference type="AlphaFoldDB" id="A0AAV9MS58"/>
<evidence type="ECO:0000313" key="2">
    <source>
        <dbReference type="EMBL" id="KAK5043564.1"/>
    </source>
</evidence>
<organism evidence="2 3">
    <name type="scientific">Exophiala bonariae</name>
    <dbReference type="NCBI Taxonomy" id="1690606"/>
    <lineage>
        <taxon>Eukaryota</taxon>
        <taxon>Fungi</taxon>
        <taxon>Dikarya</taxon>
        <taxon>Ascomycota</taxon>
        <taxon>Pezizomycotina</taxon>
        <taxon>Eurotiomycetes</taxon>
        <taxon>Chaetothyriomycetidae</taxon>
        <taxon>Chaetothyriales</taxon>
        <taxon>Herpotrichiellaceae</taxon>
        <taxon>Exophiala</taxon>
    </lineage>
</organism>
<accession>A0AAV9MS58</accession>
<evidence type="ECO:0000256" key="1">
    <source>
        <dbReference type="SAM" id="MobiDB-lite"/>
    </source>
</evidence>
<sequence>MTSTATTTHTSSHSGTFTATGMAPNAAQAPAAAAAAPPSPQTTPPRAGLNFRSPSHSKVKYAPSAFVPPPVSFLQGRWHVTHSTLPMWKSNRNVTITYKSLENNAEVLDDLVEYQPLNSTKRKRVEGVDTPDASTVGAYSWRGRGFLKIASSHWQVLGYGEEEGGWAVTYFAKTLFTPAGVDVYARRKGGLSEELLARITEEMRAVDHKEVKRLAGLVFEIRHDW</sequence>
<proteinExistence type="predicted"/>
<keyword evidence="3" id="KW-1185">Reference proteome</keyword>
<dbReference type="Proteomes" id="UP001358417">
    <property type="component" value="Unassembled WGS sequence"/>
</dbReference>
<comment type="caution">
    <text evidence="2">The sequence shown here is derived from an EMBL/GenBank/DDBJ whole genome shotgun (WGS) entry which is preliminary data.</text>
</comment>
<evidence type="ECO:0000313" key="3">
    <source>
        <dbReference type="Proteomes" id="UP001358417"/>
    </source>
</evidence>
<protein>
    <recommendedName>
        <fullName evidence="4">Lipocalin-like domain-containing protein</fullName>
    </recommendedName>
</protein>
<dbReference type="InterPro" id="IPR012674">
    <property type="entry name" value="Calycin"/>
</dbReference>
<feature type="compositionally biased region" description="Low complexity" evidence="1">
    <location>
        <begin position="1"/>
        <end position="36"/>
    </location>
</feature>
<gene>
    <name evidence="2" type="ORF">LTR84_011424</name>
</gene>
<name>A0AAV9MS58_9EURO</name>
<evidence type="ECO:0008006" key="4">
    <source>
        <dbReference type="Google" id="ProtNLM"/>
    </source>
</evidence>
<dbReference type="GeneID" id="89979577"/>
<dbReference type="EMBL" id="JAVRRD010000057">
    <property type="protein sequence ID" value="KAK5043564.1"/>
    <property type="molecule type" value="Genomic_DNA"/>
</dbReference>